<dbReference type="AlphaFoldDB" id="A0A554LHR5"/>
<evidence type="ECO:0000256" key="7">
    <source>
        <dbReference type="RuleBase" id="RU000673"/>
    </source>
</evidence>
<comment type="catalytic activity">
    <reaction evidence="7">
        <text>an N-acyl-L-alpha-aminoacyl-tRNA + H2O = an N-acyl-L-amino acid + a tRNA + H(+)</text>
        <dbReference type="Rhea" id="RHEA:54448"/>
        <dbReference type="Rhea" id="RHEA-COMP:10123"/>
        <dbReference type="Rhea" id="RHEA-COMP:13883"/>
        <dbReference type="ChEBI" id="CHEBI:15377"/>
        <dbReference type="ChEBI" id="CHEBI:15378"/>
        <dbReference type="ChEBI" id="CHEBI:59874"/>
        <dbReference type="ChEBI" id="CHEBI:78442"/>
        <dbReference type="ChEBI" id="CHEBI:138191"/>
        <dbReference type="EC" id="3.1.1.29"/>
    </reaction>
</comment>
<keyword evidence="3 7" id="KW-0378">Hydrolase</keyword>
<organism evidence="9 10">
    <name type="scientific">Candidatus Berkelbacteria bacterium Licking1014_7</name>
    <dbReference type="NCBI Taxonomy" id="2017147"/>
    <lineage>
        <taxon>Bacteria</taxon>
        <taxon>Candidatus Berkelbacteria</taxon>
    </lineage>
</organism>
<evidence type="ECO:0000256" key="3">
    <source>
        <dbReference type="ARBA" id="ARBA00022801"/>
    </source>
</evidence>
<dbReference type="SUPFAM" id="SSF53178">
    <property type="entry name" value="Peptidyl-tRNA hydrolase-like"/>
    <property type="match status" value="1"/>
</dbReference>
<evidence type="ECO:0000256" key="2">
    <source>
        <dbReference type="ARBA" id="ARBA00022555"/>
    </source>
</evidence>
<dbReference type="InterPro" id="IPR018171">
    <property type="entry name" value="Pept_tRNA_hydro_CS"/>
</dbReference>
<proteinExistence type="inferred from homology"/>
<dbReference type="PANTHER" id="PTHR17224">
    <property type="entry name" value="PEPTIDYL-TRNA HYDROLASE"/>
    <property type="match status" value="1"/>
</dbReference>
<dbReference type="GO" id="GO:0000049">
    <property type="term" value="F:tRNA binding"/>
    <property type="evidence" value="ECO:0007669"/>
    <property type="project" value="UniProtKB-KW"/>
</dbReference>
<dbReference type="Pfam" id="PF01195">
    <property type="entry name" value="Pept_tRNA_hydro"/>
    <property type="match status" value="1"/>
</dbReference>
<comment type="similarity">
    <text evidence="5 8">Belongs to the PTH family.</text>
</comment>
<dbReference type="InterPro" id="IPR036416">
    <property type="entry name" value="Pept_tRNA_hydro_sf"/>
</dbReference>
<evidence type="ECO:0000256" key="1">
    <source>
        <dbReference type="ARBA" id="ARBA00013260"/>
    </source>
</evidence>
<evidence type="ECO:0000256" key="6">
    <source>
        <dbReference type="ARBA" id="ARBA00050038"/>
    </source>
</evidence>
<evidence type="ECO:0000313" key="9">
    <source>
        <dbReference type="EMBL" id="TSC92413.1"/>
    </source>
</evidence>
<dbReference type="NCBIfam" id="TIGR00447">
    <property type="entry name" value="pth"/>
    <property type="match status" value="1"/>
</dbReference>
<dbReference type="InterPro" id="IPR001328">
    <property type="entry name" value="Pept_tRNA_hydro"/>
</dbReference>
<evidence type="ECO:0000256" key="8">
    <source>
        <dbReference type="RuleBase" id="RU004320"/>
    </source>
</evidence>
<evidence type="ECO:0000313" key="10">
    <source>
        <dbReference type="Proteomes" id="UP000315689"/>
    </source>
</evidence>
<accession>A0A554LHR5</accession>
<protein>
    <recommendedName>
        <fullName evidence="6 7">Peptidyl-tRNA hydrolase</fullName>
        <ecNumber evidence="1 7">3.1.1.29</ecNumber>
    </recommendedName>
</protein>
<dbReference type="Proteomes" id="UP000315689">
    <property type="component" value="Unassembled WGS sequence"/>
</dbReference>
<evidence type="ECO:0000256" key="4">
    <source>
        <dbReference type="ARBA" id="ARBA00022884"/>
    </source>
</evidence>
<dbReference type="EC" id="3.1.1.29" evidence="1 7"/>
<name>A0A554LHR5_9BACT</name>
<gene>
    <name evidence="9" type="ORF">CEN89_717</name>
</gene>
<reference evidence="9 10" key="1">
    <citation type="submission" date="2017-07" db="EMBL/GenBank/DDBJ databases">
        <title>Mechanisms for carbon and nitrogen cycling indicate functional differentiation within the Candidate Phyla Radiation.</title>
        <authorList>
            <person name="Danczak R.E."/>
            <person name="Johnston M.D."/>
            <person name="Kenah C."/>
            <person name="Slattery M."/>
            <person name="Wrighton K.C."/>
            <person name="Wilkins M.J."/>
        </authorList>
    </citation>
    <scope>NUCLEOTIDE SEQUENCE [LARGE SCALE GENOMIC DNA]</scope>
    <source>
        <strain evidence="9">Licking1014_7</strain>
    </source>
</reference>
<keyword evidence="4" id="KW-0694">RNA-binding</keyword>
<dbReference type="Gene3D" id="3.40.50.1470">
    <property type="entry name" value="Peptidyl-tRNA hydrolase"/>
    <property type="match status" value="1"/>
</dbReference>
<sequence length="177" mass="20286">MSHKFLLVGLGNPGKKYEKTRHNAGRIILDCLKRTWLKDKGFQDDKIIFFTPESFMNETGAPVALMMRKNGIQPQNLIIFHDDLDISAGEFRIQKNRSSAGHKGVQSIIETLGARDFWRVRIGIGRPLPTESPEKYVLKVLSKKICEKICAFGQSQEFAQKIKKIIINKQYNEDHQN</sequence>
<evidence type="ECO:0000256" key="5">
    <source>
        <dbReference type="ARBA" id="ARBA00038063"/>
    </source>
</evidence>
<comment type="caution">
    <text evidence="9">The sequence shown here is derived from an EMBL/GenBank/DDBJ whole genome shotgun (WGS) entry which is preliminary data.</text>
</comment>
<dbReference type="PROSITE" id="PS01195">
    <property type="entry name" value="PEPT_TRNA_HYDROL_1"/>
    <property type="match status" value="1"/>
</dbReference>
<dbReference type="EMBL" id="VMGK01000029">
    <property type="protein sequence ID" value="TSC92413.1"/>
    <property type="molecule type" value="Genomic_DNA"/>
</dbReference>
<dbReference type="CDD" id="cd00462">
    <property type="entry name" value="PTH"/>
    <property type="match status" value="1"/>
</dbReference>
<dbReference type="PANTHER" id="PTHR17224:SF1">
    <property type="entry name" value="PEPTIDYL-TRNA HYDROLASE"/>
    <property type="match status" value="1"/>
</dbReference>
<dbReference type="GO" id="GO:0004045">
    <property type="term" value="F:peptidyl-tRNA hydrolase activity"/>
    <property type="evidence" value="ECO:0007669"/>
    <property type="project" value="UniProtKB-EC"/>
</dbReference>
<keyword evidence="2" id="KW-0820">tRNA-binding</keyword>